<proteinExistence type="predicted"/>
<dbReference type="InterPro" id="IPR051083">
    <property type="entry name" value="GrpII_Intron_Splice-Mob/Def"/>
</dbReference>
<dbReference type="PROSITE" id="PS50878">
    <property type="entry name" value="RT_POL"/>
    <property type="match status" value="1"/>
</dbReference>
<evidence type="ECO:0000256" key="2">
    <source>
        <dbReference type="ARBA" id="ARBA00023128"/>
    </source>
</evidence>
<dbReference type="InterPro" id="IPR024937">
    <property type="entry name" value="Domain_X"/>
</dbReference>
<evidence type="ECO:0000259" key="3">
    <source>
        <dbReference type="PROSITE" id="PS50878"/>
    </source>
</evidence>
<dbReference type="InterPro" id="IPR003615">
    <property type="entry name" value="HNH_nuc"/>
</dbReference>
<name>A0A291LIA3_9PEZI</name>
<dbReference type="SMART" id="SM00507">
    <property type="entry name" value="HNHc"/>
    <property type="match status" value="1"/>
</dbReference>
<keyword evidence="4" id="KW-0808">Transferase</keyword>
<dbReference type="SUPFAM" id="SSF56672">
    <property type="entry name" value="DNA/RNA polymerases"/>
    <property type="match status" value="1"/>
</dbReference>
<feature type="domain" description="Reverse transcriptase" evidence="3">
    <location>
        <begin position="71"/>
        <end position="372"/>
    </location>
</feature>
<evidence type="ECO:0000313" key="4">
    <source>
        <dbReference type="EMBL" id="ATI20252.1"/>
    </source>
</evidence>
<geneLocation type="mitochondrion" evidence="4"/>
<dbReference type="Pfam" id="PF00078">
    <property type="entry name" value="RVT_1"/>
    <property type="match status" value="1"/>
</dbReference>
<dbReference type="InterPro" id="IPR049030">
    <property type="entry name" value="AI2M-like_HNH"/>
</dbReference>
<gene>
    <name evidence="4" type="primary">orf622</name>
</gene>
<accession>A0A291LIA3</accession>
<sequence>MKNKTLLNKESFANRFEYDEMGRCTNAFKLISDPDLIKLAYGLIKSNPGNMTKGTDNPTLDGLSNDWVAETSLALRNESYNPKPARRVYIPKANGKMRPLGISSPRDKIIQQAMKLVVEAILEPKFMDTSHGFRPKRGCHTALKEIREWKGVSWFIEGDIKGFFDNIDLRILESLLKNHFKEDRFFHLYWKFAKAGYIDWDGSKKRYVAPDTGVPQGGIISPILSNLVLHELDIYIEELRKKYARLGMGKKPYLTNPVYHKYTMRINRLKKVVSVLDKTDLNYDIKKANLLTQIKLRRKIKSLIANPEVTRIRYVRYADDWLIGVWGTRKTSELIKLGIKEFLATIGLELSEEKTLITNARTKRASFLGVLIKNKASNKGAMALKTYKGGKRRMPTGNLWMTAPIPELVSKLGAKGFLSIKRKEWFPHSIGKFTVLPVKDIILRYLAILQGITNYYTFADNRPRLNKIVWILRESLRKTISRKLKLNKASFLSRYGKHIKMSIKKKDGKVKIISFIGPVLSRSPMSFLGASGFYDPFSIVDRKISTISSLDMACANCGSEERVEMHHLRHIRTINVKLSPFDKMMARINRKQVPLCRSCHIDVHTGKYQGKSLRFMNTVKKD</sequence>
<dbReference type="CDD" id="cd01651">
    <property type="entry name" value="RT_G2_intron"/>
    <property type="match status" value="1"/>
</dbReference>
<comment type="subcellular location">
    <subcellularLocation>
        <location evidence="1">Mitochondrion</location>
    </subcellularLocation>
</comment>
<organism evidence="4">
    <name type="scientific">Juglanconis oblonga</name>
    <dbReference type="NCBI Taxonomy" id="1940568"/>
    <lineage>
        <taxon>Eukaryota</taxon>
        <taxon>Fungi</taxon>
        <taxon>Dikarya</taxon>
        <taxon>Ascomycota</taxon>
        <taxon>Pezizomycotina</taxon>
        <taxon>Sordariomycetes</taxon>
        <taxon>Sordariomycetidae</taxon>
        <taxon>Diaporthales</taxon>
        <taxon>Juglanconidaceae</taxon>
        <taxon>Juglanconis</taxon>
    </lineage>
</organism>
<dbReference type="InterPro" id="IPR000477">
    <property type="entry name" value="RT_dom"/>
</dbReference>
<dbReference type="AlphaFoldDB" id="A0A291LIA3"/>
<reference evidence="4" key="1">
    <citation type="submission" date="2017-02" db="EMBL/GenBank/DDBJ databases">
        <title>Fungal Comparative Genomics of Melanconis species and Ophiognomonia clavigignenti-juglandacearum at Different Phylogenetic Distances.</title>
        <authorList>
            <person name="Demers J.E."/>
            <person name="Castlebury L.A."/>
        </authorList>
    </citation>
    <scope>NUCLEOTIDE SEQUENCE</scope>
    <source>
        <strain evidence="4">AR4414</strain>
    </source>
</reference>
<dbReference type="Pfam" id="PF01348">
    <property type="entry name" value="Intron_maturas2"/>
    <property type="match status" value="1"/>
</dbReference>
<dbReference type="PANTHER" id="PTHR34047:SF8">
    <property type="entry name" value="PROTEIN YKFC"/>
    <property type="match status" value="1"/>
</dbReference>
<evidence type="ECO:0000256" key="1">
    <source>
        <dbReference type="ARBA" id="ARBA00004173"/>
    </source>
</evidence>
<keyword evidence="4" id="KW-0548">Nucleotidyltransferase</keyword>
<keyword evidence="2 4" id="KW-0496">Mitochondrion</keyword>
<keyword evidence="4" id="KW-0695">RNA-directed DNA polymerase</keyword>
<dbReference type="PANTHER" id="PTHR34047">
    <property type="entry name" value="NUCLEAR INTRON MATURASE 1, MITOCHONDRIAL-RELATED"/>
    <property type="match status" value="1"/>
</dbReference>
<protein>
    <submittedName>
        <fullName evidence="4">Group II intron reverse transcriptase/maturase</fullName>
    </submittedName>
</protein>
<dbReference type="InterPro" id="IPR043502">
    <property type="entry name" value="DNA/RNA_pol_sf"/>
</dbReference>
<dbReference type="GO" id="GO:0003964">
    <property type="term" value="F:RNA-directed DNA polymerase activity"/>
    <property type="evidence" value="ECO:0007669"/>
    <property type="project" value="UniProtKB-KW"/>
</dbReference>
<dbReference type="GO" id="GO:0005739">
    <property type="term" value="C:mitochondrion"/>
    <property type="evidence" value="ECO:0007669"/>
    <property type="project" value="UniProtKB-SubCell"/>
</dbReference>
<dbReference type="EMBL" id="KY575054">
    <property type="protein sequence ID" value="ATI20252.1"/>
    <property type="molecule type" value="Genomic_DNA"/>
</dbReference>
<dbReference type="GO" id="GO:0006397">
    <property type="term" value="P:mRNA processing"/>
    <property type="evidence" value="ECO:0007669"/>
    <property type="project" value="InterPro"/>
</dbReference>
<dbReference type="Pfam" id="PF21368">
    <property type="entry name" value="AI2M-like_HNH"/>
    <property type="match status" value="1"/>
</dbReference>